<name>A0ABQ9IJ85_9NEOP</name>
<accession>A0ABQ9IJ85</accession>
<reference evidence="1 2" key="1">
    <citation type="submission" date="2023-02" db="EMBL/GenBank/DDBJ databases">
        <title>LHISI_Scaffold_Assembly.</title>
        <authorList>
            <person name="Stuart O.P."/>
            <person name="Cleave R."/>
            <person name="Magrath M.J.L."/>
            <person name="Mikheyev A.S."/>
        </authorList>
    </citation>
    <scope>NUCLEOTIDE SEQUENCE [LARGE SCALE GENOMIC DNA]</scope>
    <source>
        <strain evidence="1">Daus_M_001</strain>
        <tissue evidence="1">Leg muscle</tissue>
    </source>
</reference>
<gene>
    <name evidence="1" type="ORF">PR048_002110</name>
</gene>
<sequence>MRIVCIMKSDTEKAEYFKYEPSLQPPALFGGSQMLKTDISAFATLFKNVLLEENMAIGSPTFVIDGGYILHAATTTSSGLANYGQICGIYVKHITKNCPSAVVILNGYIGKPGTKSQEQARRAMRMSYPDIAFSEQTMVTSSQENFLSHLIAMLKLRLVEAGGRVVQAKDDADLLIVTTALDIELSGNPAILVGTDTDLLVMLIYRNKPNGNAKMLHPSTNISSGKLYEIAAIQKDIGDIQNAVLFAHTVTGGDKTSAIYGRG</sequence>
<evidence type="ECO:0000313" key="2">
    <source>
        <dbReference type="Proteomes" id="UP001159363"/>
    </source>
</evidence>
<dbReference type="EMBL" id="JARBHB010000001">
    <property type="protein sequence ID" value="KAJ8896765.1"/>
    <property type="molecule type" value="Genomic_DNA"/>
</dbReference>
<keyword evidence="2" id="KW-1185">Reference proteome</keyword>
<proteinExistence type="predicted"/>
<comment type="caution">
    <text evidence="1">The sequence shown here is derived from an EMBL/GenBank/DDBJ whole genome shotgun (WGS) entry which is preliminary data.</text>
</comment>
<dbReference type="Proteomes" id="UP001159363">
    <property type="component" value="Chromosome 1"/>
</dbReference>
<organism evidence="1 2">
    <name type="scientific">Dryococelus australis</name>
    <dbReference type="NCBI Taxonomy" id="614101"/>
    <lineage>
        <taxon>Eukaryota</taxon>
        <taxon>Metazoa</taxon>
        <taxon>Ecdysozoa</taxon>
        <taxon>Arthropoda</taxon>
        <taxon>Hexapoda</taxon>
        <taxon>Insecta</taxon>
        <taxon>Pterygota</taxon>
        <taxon>Neoptera</taxon>
        <taxon>Polyneoptera</taxon>
        <taxon>Phasmatodea</taxon>
        <taxon>Verophasmatodea</taxon>
        <taxon>Anareolatae</taxon>
        <taxon>Phasmatidae</taxon>
        <taxon>Eurycanthinae</taxon>
        <taxon>Dryococelus</taxon>
    </lineage>
</organism>
<evidence type="ECO:0000313" key="1">
    <source>
        <dbReference type="EMBL" id="KAJ8896765.1"/>
    </source>
</evidence>
<protein>
    <submittedName>
        <fullName evidence="1">Uncharacterized protein</fullName>
    </submittedName>
</protein>